<accession>J9BRB0</accession>
<organism evidence="1">
    <name type="scientific">gut metagenome</name>
    <dbReference type="NCBI Taxonomy" id="749906"/>
    <lineage>
        <taxon>unclassified sequences</taxon>
        <taxon>metagenomes</taxon>
        <taxon>organismal metagenomes</taxon>
    </lineage>
</organism>
<feature type="non-terminal residue" evidence="1">
    <location>
        <position position="1"/>
    </location>
</feature>
<protein>
    <submittedName>
        <fullName evidence="1">Uncharacterized protein</fullName>
    </submittedName>
</protein>
<reference evidence="1" key="1">
    <citation type="journal article" date="2012" name="PLoS ONE">
        <title>Gene sets for utilization of primary and secondary nutrition supplies in the distal gut of endangered iberian lynx.</title>
        <authorList>
            <person name="Alcaide M."/>
            <person name="Messina E."/>
            <person name="Richter M."/>
            <person name="Bargiela R."/>
            <person name="Peplies J."/>
            <person name="Huws S.A."/>
            <person name="Newbold C.J."/>
            <person name="Golyshin P.N."/>
            <person name="Simon M.A."/>
            <person name="Lopez G."/>
            <person name="Yakimov M.M."/>
            <person name="Ferrer M."/>
        </authorList>
    </citation>
    <scope>NUCLEOTIDE SEQUENCE</scope>
</reference>
<comment type="caution">
    <text evidence="1">The sequence shown here is derived from an EMBL/GenBank/DDBJ whole genome shotgun (WGS) entry which is preliminary data.</text>
</comment>
<gene>
    <name evidence="1" type="ORF">EVA_21795</name>
</gene>
<sequence>ETQRKLRTMACLLGYETCI</sequence>
<proteinExistence type="predicted"/>
<dbReference type="EMBL" id="AMCI01009056">
    <property type="protein sequence ID" value="EJW90095.1"/>
    <property type="molecule type" value="Genomic_DNA"/>
</dbReference>
<evidence type="ECO:0000313" key="1">
    <source>
        <dbReference type="EMBL" id="EJW90095.1"/>
    </source>
</evidence>
<dbReference type="AlphaFoldDB" id="J9BRB0"/>
<name>J9BRB0_9ZZZZ</name>